<evidence type="ECO:0000313" key="17">
    <source>
        <dbReference type="EMBL" id="RHY23755.1"/>
    </source>
</evidence>
<dbReference type="GO" id="GO:0005886">
    <property type="term" value="C:plasma membrane"/>
    <property type="evidence" value="ECO:0007669"/>
    <property type="project" value="UniProtKB-SubCell"/>
</dbReference>
<keyword evidence="4" id="KW-0597">Phosphoprotein</keyword>
<evidence type="ECO:0000256" key="8">
    <source>
        <dbReference type="ARBA" id="ARBA00022837"/>
    </source>
</evidence>
<evidence type="ECO:0000256" key="14">
    <source>
        <dbReference type="ARBA" id="ARBA00026104"/>
    </source>
</evidence>
<feature type="transmembrane region" description="Helical" evidence="15">
    <location>
        <begin position="18"/>
        <end position="40"/>
    </location>
</feature>
<dbReference type="InterPro" id="IPR029058">
    <property type="entry name" value="AB_hydrolase_fold"/>
</dbReference>
<sequence>MPALELFGRRSRVGSDDFFCPALLQFMFQIPFVLVCVLYVSTYRTCSTMQIHNLSGLGFWYMLLSIPVLAFLMIMNVLELHVSSQGTIITHESRILMKPLVVVHFAWAVGMFGGGTAGVVLYAMDQLCFPDANFVLVQPPSPTYVVSCWYGQVVAVGYLANVLGMVLFACLVIGGTPVHQRRHSCDAHMDVVDPENHTLLYGNSDPALPNSDLYIPHQERWERQCHRCCACVRCFTCSLFGGSGTQTDAMSVVASVFARFFYGSPDLVFSDIIAGFVLLGAVQYHEKNAAAASPDVLREVGVVPTFPAPLDDPKDVALVAAVADLAHFSKYAIGIYGWMLYVWSHPWTSGPRLVLRSLTTRGQPYIHGDNCVHWHQVALQLETGVADADIVYASFGNAVCKPAFCVTLDHHKKQVVIAIRGTLSLEDCLTDAIAYGVSLDEMAATYQCDGKGAFAHQCALWLMQEISTLGVLPMLFDPTAVPSTPPSPIVNGCPPGTYADYGLTITGHSLGAGAAVLLSIMLRPRYPTLKCLALSPPGCLMSPELATSSASFVTSVVLGKDIIARASLLSFQALRDQVLSLIGRSKVNKTHIMRQALSWRHPDELLHATEDDAGHTVFTTQLLNYRTMLQRIQAKEPIHEVGRRIVHLKRLVRSRGHGFCLCCRPGGGVCCTERTHYDYVWAHQTDFLQIYVARTMLDDHFPDKVHAVLQDMHQD</sequence>
<evidence type="ECO:0000313" key="18">
    <source>
        <dbReference type="Proteomes" id="UP000265427"/>
    </source>
</evidence>
<evidence type="ECO:0000256" key="13">
    <source>
        <dbReference type="ARBA" id="ARBA00024531"/>
    </source>
</evidence>
<dbReference type="Pfam" id="PF01764">
    <property type="entry name" value="Lipase_3"/>
    <property type="match status" value="1"/>
</dbReference>
<evidence type="ECO:0000256" key="11">
    <source>
        <dbReference type="ARBA" id="ARBA00023098"/>
    </source>
</evidence>
<accession>A0A397BTE5</accession>
<feature type="transmembrane region" description="Helical" evidence="15">
    <location>
        <begin position="144"/>
        <end position="173"/>
    </location>
</feature>
<dbReference type="CDD" id="cd00519">
    <property type="entry name" value="Lipase_3"/>
    <property type="match status" value="1"/>
</dbReference>
<reference evidence="17 18" key="1">
    <citation type="submission" date="2018-08" db="EMBL/GenBank/DDBJ databases">
        <title>Aphanomyces genome sequencing and annotation.</title>
        <authorList>
            <person name="Minardi D."/>
            <person name="Oidtmann B."/>
            <person name="Van Der Giezen M."/>
            <person name="Studholme D.J."/>
        </authorList>
    </citation>
    <scope>NUCLEOTIDE SEQUENCE [LARGE SCALE GENOMIC DNA]</scope>
    <source>
        <strain evidence="17 18">Kv</strain>
    </source>
</reference>
<evidence type="ECO:0000256" key="10">
    <source>
        <dbReference type="ARBA" id="ARBA00022989"/>
    </source>
</evidence>
<name>A0A397BTE5_APHAT</name>
<dbReference type="InterPro" id="IPR052214">
    <property type="entry name" value="DAG_Lipase-Related"/>
</dbReference>
<dbReference type="VEuPathDB" id="FungiDB:H257_10685"/>
<evidence type="ECO:0000256" key="2">
    <source>
        <dbReference type="ARBA" id="ARBA00004651"/>
    </source>
</evidence>
<evidence type="ECO:0000256" key="9">
    <source>
        <dbReference type="ARBA" id="ARBA00022963"/>
    </source>
</evidence>
<dbReference type="SUPFAM" id="SSF53474">
    <property type="entry name" value="alpha/beta-Hydrolases"/>
    <property type="match status" value="1"/>
</dbReference>
<feature type="transmembrane region" description="Helical" evidence="15">
    <location>
        <begin position="60"/>
        <end position="78"/>
    </location>
</feature>
<keyword evidence="7" id="KW-0378">Hydrolase</keyword>
<evidence type="ECO:0000256" key="3">
    <source>
        <dbReference type="ARBA" id="ARBA00022475"/>
    </source>
</evidence>
<keyword evidence="8" id="KW-0106">Calcium</keyword>
<comment type="cofactor">
    <cofactor evidence="1">
        <name>Ca(2+)</name>
        <dbReference type="ChEBI" id="CHEBI:29108"/>
    </cofactor>
</comment>
<evidence type="ECO:0000256" key="4">
    <source>
        <dbReference type="ARBA" id="ARBA00022553"/>
    </source>
</evidence>
<evidence type="ECO:0000259" key="16">
    <source>
        <dbReference type="Pfam" id="PF01764"/>
    </source>
</evidence>
<evidence type="ECO:0000256" key="7">
    <source>
        <dbReference type="ARBA" id="ARBA00022801"/>
    </source>
</evidence>
<dbReference type="InterPro" id="IPR002921">
    <property type="entry name" value="Fungal_lipase-type"/>
</dbReference>
<keyword evidence="5 15" id="KW-0812">Transmembrane</keyword>
<keyword evidence="12 15" id="KW-0472">Membrane</keyword>
<organism evidence="17 18">
    <name type="scientific">Aphanomyces astaci</name>
    <name type="common">Crayfish plague agent</name>
    <dbReference type="NCBI Taxonomy" id="112090"/>
    <lineage>
        <taxon>Eukaryota</taxon>
        <taxon>Sar</taxon>
        <taxon>Stramenopiles</taxon>
        <taxon>Oomycota</taxon>
        <taxon>Saprolegniomycetes</taxon>
        <taxon>Saprolegniales</taxon>
        <taxon>Verrucalvaceae</taxon>
        <taxon>Aphanomyces</taxon>
    </lineage>
</organism>
<dbReference type="EMBL" id="QUSZ01002024">
    <property type="protein sequence ID" value="RHY23755.1"/>
    <property type="molecule type" value="Genomic_DNA"/>
</dbReference>
<feature type="transmembrane region" description="Helical" evidence="15">
    <location>
        <begin position="99"/>
        <end position="124"/>
    </location>
</feature>
<evidence type="ECO:0000256" key="6">
    <source>
        <dbReference type="ARBA" id="ARBA00022723"/>
    </source>
</evidence>
<feature type="domain" description="Fungal lipase-type" evidence="16">
    <location>
        <begin position="416"/>
        <end position="568"/>
    </location>
</feature>
<dbReference type="GO" id="GO:0016042">
    <property type="term" value="P:lipid catabolic process"/>
    <property type="evidence" value="ECO:0007669"/>
    <property type="project" value="UniProtKB-KW"/>
</dbReference>
<keyword evidence="11" id="KW-0443">Lipid metabolism</keyword>
<comment type="catalytic activity">
    <reaction evidence="13">
        <text>a 1,2-diacyl-sn-glycerol + H2O = a 2-acylglycerol + a fatty acid + H(+)</text>
        <dbReference type="Rhea" id="RHEA:33275"/>
        <dbReference type="ChEBI" id="CHEBI:15377"/>
        <dbReference type="ChEBI" id="CHEBI:15378"/>
        <dbReference type="ChEBI" id="CHEBI:17389"/>
        <dbReference type="ChEBI" id="CHEBI:17815"/>
        <dbReference type="ChEBI" id="CHEBI:28868"/>
        <dbReference type="EC" id="3.1.1.116"/>
    </reaction>
    <physiologicalReaction direction="left-to-right" evidence="13">
        <dbReference type="Rhea" id="RHEA:33276"/>
    </physiologicalReaction>
</comment>
<proteinExistence type="predicted"/>
<gene>
    <name evidence="17" type="ORF">DYB36_008150</name>
</gene>
<comment type="caution">
    <text evidence="17">The sequence shown here is derived from an EMBL/GenBank/DDBJ whole genome shotgun (WGS) entry which is preliminary data.</text>
</comment>
<dbReference type="AlphaFoldDB" id="A0A397BTE5"/>
<evidence type="ECO:0000256" key="15">
    <source>
        <dbReference type="SAM" id="Phobius"/>
    </source>
</evidence>
<evidence type="ECO:0000256" key="1">
    <source>
        <dbReference type="ARBA" id="ARBA00001913"/>
    </source>
</evidence>
<evidence type="ECO:0000256" key="12">
    <source>
        <dbReference type="ARBA" id="ARBA00023136"/>
    </source>
</evidence>
<dbReference type="Proteomes" id="UP000265427">
    <property type="component" value="Unassembled WGS sequence"/>
</dbReference>
<comment type="subcellular location">
    <subcellularLocation>
        <location evidence="2">Cell membrane</location>
        <topology evidence="2">Multi-pass membrane protein</topology>
    </subcellularLocation>
</comment>
<keyword evidence="10 15" id="KW-1133">Transmembrane helix</keyword>
<keyword evidence="3" id="KW-1003">Cell membrane</keyword>
<keyword evidence="6" id="KW-0479">Metal-binding</keyword>
<dbReference type="PANTHER" id="PTHR45792">
    <property type="entry name" value="DIACYLGLYCEROL LIPASE HOMOLOG-RELATED"/>
    <property type="match status" value="1"/>
</dbReference>
<protein>
    <recommendedName>
        <fullName evidence="14">sn-1-specific diacylglycerol lipase</fullName>
        <ecNumber evidence="14">3.1.1.116</ecNumber>
    </recommendedName>
</protein>
<evidence type="ECO:0000256" key="5">
    <source>
        <dbReference type="ARBA" id="ARBA00022692"/>
    </source>
</evidence>
<dbReference type="Gene3D" id="3.40.50.1820">
    <property type="entry name" value="alpha/beta hydrolase"/>
    <property type="match status" value="1"/>
</dbReference>
<dbReference type="GO" id="GO:0016298">
    <property type="term" value="F:lipase activity"/>
    <property type="evidence" value="ECO:0007669"/>
    <property type="project" value="TreeGrafter"/>
</dbReference>
<dbReference type="PANTHER" id="PTHR45792:SF8">
    <property type="entry name" value="DIACYLGLYCEROL LIPASE-ALPHA"/>
    <property type="match status" value="1"/>
</dbReference>
<dbReference type="GO" id="GO:0046872">
    <property type="term" value="F:metal ion binding"/>
    <property type="evidence" value="ECO:0007669"/>
    <property type="project" value="UniProtKB-KW"/>
</dbReference>
<dbReference type="EC" id="3.1.1.116" evidence="14"/>
<keyword evidence="9" id="KW-0442">Lipid degradation</keyword>